<comment type="caution">
    <text evidence="7">The sequence shown here is derived from an EMBL/GenBank/DDBJ whole genome shotgun (WGS) entry which is preliminary data.</text>
</comment>
<dbReference type="GO" id="GO:0003984">
    <property type="term" value="F:acetolactate synthase activity"/>
    <property type="evidence" value="ECO:0007669"/>
    <property type="project" value="TreeGrafter"/>
</dbReference>
<dbReference type="InterPro" id="IPR012000">
    <property type="entry name" value="Thiamin_PyroP_enz_cen_dom"/>
</dbReference>
<evidence type="ECO:0000313" key="7">
    <source>
        <dbReference type="EMBL" id="KLI63190.1"/>
    </source>
</evidence>
<dbReference type="EMBL" id="LBHU01000003">
    <property type="protein sequence ID" value="KLI63190.1"/>
    <property type="molecule type" value="Genomic_DNA"/>
</dbReference>
<dbReference type="Pfam" id="PF02776">
    <property type="entry name" value="TPP_enzyme_N"/>
    <property type="match status" value="1"/>
</dbReference>
<evidence type="ECO:0000256" key="2">
    <source>
        <dbReference type="ARBA" id="ARBA00023052"/>
    </source>
</evidence>
<gene>
    <name evidence="7" type="ORF">AAV99_10940</name>
</gene>
<dbReference type="InterPro" id="IPR012001">
    <property type="entry name" value="Thiamin_PyroP_enz_TPP-bd_dom"/>
</dbReference>
<dbReference type="SUPFAM" id="SSF52518">
    <property type="entry name" value="Thiamin diphosphate-binding fold (THDP-binding)"/>
    <property type="match status" value="2"/>
</dbReference>
<dbReference type="PANTHER" id="PTHR18968:SF129">
    <property type="entry name" value="ACETOLACTATE SYNTHASE"/>
    <property type="match status" value="1"/>
</dbReference>
<dbReference type="GO" id="GO:0050660">
    <property type="term" value="F:flavin adenine dinucleotide binding"/>
    <property type="evidence" value="ECO:0007669"/>
    <property type="project" value="TreeGrafter"/>
</dbReference>
<dbReference type="GO" id="GO:0000287">
    <property type="term" value="F:magnesium ion binding"/>
    <property type="evidence" value="ECO:0007669"/>
    <property type="project" value="InterPro"/>
</dbReference>
<protein>
    <submittedName>
        <fullName evidence="7">Acetolactate synthase</fullName>
    </submittedName>
</protein>
<dbReference type="RefSeq" id="WP_047094083.1">
    <property type="nucleotide sequence ID" value="NZ_LBHU01000003.1"/>
</dbReference>
<dbReference type="CDD" id="cd07035">
    <property type="entry name" value="TPP_PYR_POX_like"/>
    <property type="match status" value="1"/>
</dbReference>
<dbReference type="InterPro" id="IPR045229">
    <property type="entry name" value="TPP_enz"/>
</dbReference>
<keyword evidence="2 3" id="KW-0786">Thiamine pyrophosphate</keyword>
<dbReference type="InterPro" id="IPR011766">
    <property type="entry name" value="TPP_enzyme_TPP-bd"/>
</dbReference>
<dbReference type="InterPro" id="IPR029061">
    <property type="entry name" value="THDP-binding"/>
</dbReference>
<feature type="domain" description="Thiamine pyrophosphate enzyme N-terminal TPP-binding" evidence="6">
    <location>
        <begin position="6"/>
        <end position="122"/>
    </location>
</feature>
<reference evidence="7 8" key="1">
    <citation type="submission" date="2015-04" db="EMBL/GenBank/DDBJ databases">
        <title>The draft genome sequence of Erythrobacter marinus HWDM-33.</title>
        <authorList>
            <person name="Zhuang L."/>
            <person name="Liu Y."/>
            <person name="Shao Z."/>
        </authorList>
    </citation>
    <scope>NUCLEOTIDE SEQUENCE [LARGE SCALE GENOMIC DNA]</scope>
    <source>
        <strain evidence="7 8">HWDM-33</strain>
    </source>
</reference>
<proteinExistence type="inferred from homology"/>
<dbReference type="Pfam" id="PF00205">
    <property type="entry name" value="TPP_enzyme_M"/>
    <property type="match status" value="1"/>
</dbReference>
<dbReference type="GO" id="GO:0009097">
    <property type="term" value="P:isoleucine biosynthetic process"/>
    <property type="evidence" value="ECO:0007669"/>
    <property type="project" value="TreeGrafter"/>
</dbReference>
<name>A0A0H0XS99_9SPHN</name>
<organism evidence="7 8">
    <name type="scientific">Aurantiacibacter marinus</name>
    <dbReference type="NCBI Taxonomy" id="874156"/>
    <lineage>
        <taxon>Bacteria</taxon>
        <taxon>Pseudomonadati</taxon>
        <taxon>Pseudomonadota</taxon>
        <taxon>Alphaproteobacteria</taxon>
        <taxon>Sphingomonadales</taxon>
        <taxon>Erythrobacteraceae</taxon>
        <taxon>Aurantiacibacter</taxon>
    </lineage>
</organism>
<evidence type="ECO:0000256" key="1">
    <source>
        <dbReference type="ARBA" id="ARBA00007812"/>
    </source>
</evidence>
<evidence type="ECO:0000259" key="5">
    <source>
        <dbReference type="Pfam" id="PF02775"/>
    </source>
</evidence>
<accession>A0A0H0XS99</accession>
<dbReference type="SUPFAM" id="SSF52467">
    <property type="entry name" value="DHS-like NAD/FAD-binding domain"/>
    <property type="match status" value="1"/>
</dbReference>
<dbReference type="InterPro" id="IPR029035">
    <property type="entry name" value="DHS-like_NAD/FAD-binding_dom"/>
</dbReference>
<comment type="similarity">
    <text evidence="1 3">Belongs to the TPP enzyme family.</text>
</comment>
<feature type="domain" description="Thiamine pyrophosphate enzyme central" evidence="4">
    <location>
        <begin position="191"/>
        <end position="323"/>
    </location>
</feature>
<evidence type="ECO:0000313" key="8">
    <source>
        <dbReference type="Proteomes" id="UP000053455"/>
    </source>
</evidence>
<dbReference type="STRING" id="874156.GCA_001021555_02247"/>
<dbReference type="OrthoDB" id="4494979at2"/>
<keyword evidence="8" id="KW-1185">Reference proteome</keyword>
<dbReference type="NCBIfam" id="NF006187">
    <property type="entry name" value="PRK08322.1"/>
    <property type="match status" value="1"/>
</dbReference>
<feature type="domain" description="Thiamine pyrophosphate enzyme TPP-binding" evidence="5">
    <location>
        <begin position="383"/>
        <end position="529"/>
    </location>
</feature>
<sequence>MPETTKASDLFVQCLEAEGVEYIFGVPGEENLDFLESLSDSKTIKLVLTRHEQGAGFMAATYGRHTGKTGVCLATLGPGATNLVTAGAYAQLGGMPMMMITGQKPIKKSKQGRFQILDVVEMMGPLTKYAHQLAAGENIPSRIREAFRLAEEEKPGAVHIEFPEDIAEEQCHSRPIPASIARRPSAEGKAVRQAVEALEGASRPVLVIGAGANRKMTGRMLRQLIEKTGIPFVTTQMGKGVIDERHPLFLGCAALSAGDFVHRAIEAADCIVNIGHDVIEKPPFFMERGGAKVIHVSSKTAEVDPVYFPQIEVIGDIANAIWQIKEDIVPQGKWDAASLTQYRRADVEHTEKLAADDRFPIFPPHLVSQVRECMPEDGIICLDNGVYKIWFARGFTAYLPNTVLLDNALATMGAGLPSAMMSAMLYPERKVMAICGDGGFMMNSQEMETAVRLGLNMTVLVLRDDAYGMIRWKQANMGFKDWGLTYGNPDFVAYANSYGATGHRAESSAHLAQLLAHCRDTPGVHLIDCPVDYTENDQILNSDLKELSAAL</sequence>
<dbReference type="GO" id="GO:0009099">
    <property type="term" value="P:L-valine biosynthetic process"/>
    <property type="evidence" value="ECO:0007669"/>
    <property type="project" value="TreeGrafter"/>
</dbReference>
<evidence type="ECO:0000259" key="4">
    <source>
        <dbReference type="Pfam" id="PF00205"/>
    </source>
</evidence>
<dbReference type="Gene3D" id="3.40.50.1220">
    <property type="entry name" value="TPP-binding domain"/>
    <property type="match status" value="1"/>
</dbReference>
<dbReference type="Gene3D" id="3.40.50.970">
    <property type="match status" value="2"/>
</dbReference>
<evidence type="ECO:0000259" key="6">
    <source>
        <dbReference type="Pfam" id="PF02776"/>
    </source>
</evidence>
<dbReference type="Pfam" id="PF02775">
    <property type="entry name" value="TPP_enzyme_C"/>
    <property type="match status" value="1"/>
</dbReference>
<evidence type="ECO:0000256" key="3">
    <source>
        <dbReference type="RuleBase" id="RU362132"/>
    </source>
</evidence>
<dbReference type="PATRIC" id="fig|874156.12.peg.2245"/>
<dbReference type="PANTHER" id="PTHR18968">
    <property type="entry name" value="THIAMINE PYROPHOSPHATE ENZYMES"/>
    <property type="match status" value="1"/>
</dbReference>
<dbReference type="Proteomes" id="UP000053455">
    <property type="component" value="Unassembled WGS sequence"/>
</dbReference>
<dbReference type="GO" id="GO:0030976">
    <property type="term" value="F:thiamine pyrophosphate binding"/>
    <property type="evidence" value="ECO:0007669"/>
    <property type="project" value="InterPro"/>
</dbReference>
<dbReference type="GO" id="GO:0005948">
    <property type="term" value="C:acetolactate synthase complex"/>
    <property type="evidence" value="ECO:0007669"/>
    <property type="project" value="TreeGrafter"/>
</dbReference>
<dbReference type="AlphaFoldDB" id="A0A0H0XS99"/>
<dbReference type="FunFam" id="3.40.50.970:FF:000007">
    <property type="entry name" value="Acetolactate synthase"/>
    <property type="match status" value="1"/>
</dbReference>